<dbReference type="EMBL" id="CP036433">
    <property type="protein sequence ID" value="QDU98461.1"/>
    <property type="molecule type" value="Genomic_DNA"/>
</dbReference>
<feature type="compositionally biased region" description="Low complexity" evidence="1">
    <location>
        <begin position="98"/>
        <end position="117"/>
    </location>
</feature>
<dbReference type="KEGG" id="lcre:Pla8534_63290"/>
<feature type="compositionally biased region" description="Low complexity" evidence="1">
    <location>
        <begin position="647"/>
        <end position="662"/>
    </location>
</feature>
<dbReference type="InterPro" id="IPR041916">
    <property type="entry name" value="Anti_sigma_zinc_sf"/>
</dbReference>
<feature type="region of interest" description="Disordered" evidence="1">
    <location>
        <begin position="446"/>
        <end position="468"/>
    </location>
</feature>
<name>A0A518E300_9BACT</name>
<feature type="compositionally biased region" description="Basic and acidic residues" evidence="1">
    <location>
        <begin position="162"/>
        <end position="173"/>
    </location>
</feature>
<sequence length="761" mass="77948">MSQQFSDEQLSAYLDGELQGDELAAVEQHLRENADAQRLVEELRALSQAVQALPVQRLDADFSQRVLRRAERELLSPAASNGAAAEKQPVDRTANTIPFPASGPSQPAAGAPPAGPLAATQVPARRWRMQVWPMLASAAALLLMAWYGLTLPRGLPVALHQPDEVQKPEDARESAGWSLAENARTDPAGSFKAGSTADSTARMSADAAPPAESHLAQGSADKQSAAGPSRLADARNPSGPEVAEKMRAGGAPLASRHARTLPESEVQEAATSDDLVANRLAMKKQSASLADAAPAPAASAGFASTEMSKDRRESAAALRLEEGPVSAVLTLQAPRNRQAQADLLARFDRQEIAFRGPVDAQGLTALQAGRGFLKDASAVHRYRQMNAAPGDVEKAKVESGPSDMAAQAMRKRADLQAAKAAGEAGAKPAIGNVAAKPDAKGLAVAPADAGPAAADRHADSANPAGDPPSEWQVVVLELTPEQAASLQAEFAARDGLPPPSPAEKESAASPVEDQVAAVSPAVSPAGPPAPATLVRPKTPAVRRHVLTAPGMQAQQAPGEPRGFAPPAALQSGADKPAIAAPAIAAADTADADAGVASAPETASKPKADQNANTVAGGARAFGGQNATDRAEAKEVADDQSPVRESIAPAADPAAPQALAAAPESLPRDDAPVESPAAPGAAPGASADLQTAQNSPSGAPLGPQVRDFKAEEKPVPERDKLESLAASSALRMASPLEHNAGQSTGPDRDKSPARVRVILILP</sequence>
<feature type="region of interest" description="Disordered" evidence="1">
    <location>
        <begin position="162"/>
        <end position="270"/>
    </location>
</feature>
<feature type="region of interest" description="Disordered" evidence="1">
    <location>
        <begin position="288"/>
        <end position="308"/>
    </location>
</feature>
<evidence type="ECO:0000313" key="4">
    <source>
        <dbReference type="EMBL" id="QDU98461.1"/>
    </source>
</evidence>
<reference evidence="4 5" key="1">
    <citation type="submission" date="2019-02" db="EMBL/GenBank/DDBJ databases">
        <title>Deep-cultivation of Planctomycetes and their phenomic and genomic characterization uncovers novel biology.</title>
        <authorList>
            <person name="Wiegand S."/>
            <person name="Jogler M."/>
            <person name="Boedeker C."/>
            <person name="Pinto D."/>
            <person name="Vollmers J."/>
            <person name="Rivas-Marin E."/>
            <person name="Kohn T."/>
            <person name="Peeters S.H."/>
            <person name="Heuer A."/>
            <person name="Rast P."/>
            <person name="Oberbeckmann S."/>
            <person name="Bunk B."/>
            <person name="Jeske O."/>
            <person name="Meyerdierks A."/>
            <person name="Storesund J.E."/>
            <person name="Kallscheuer N."/>
            <person name="Luecker S."/>
            <person name="Lage O.M."/>
            <person name="Pohl T."/>
            <person name="Merkel B.J."/>
            <person name="Hornburger P."/>
            <person name="Mueller R.-W."/>
            <person name="Bruemmer F."/>
            <person name="Labrenz M."/>
            <person name="Spormann A.M."/>
            <person name="Op den Camp H."/>
            <person name="Overmann J."/>
            <person name="Amann R."/>
            <person name="Jetten M.S.M."/>
            <person name="Mascher T."/>
            <person name="Medema M.H."/>
            <person name="Devos D.P."/>
            <person name="Kaster A.-K."/>
            <person name="Ovreas L."/>
            <person name="Rohde M."/>
            <person name="Galperin M.Y."/>
            <person name="Jogler C."/>
        </authorList>
    </citation>
    <scope>NUCLEOTIDE SEQUENCE [LARGE SCALE GENOMIC DNA]</scope>
    <source>
        <strain evidence="4 5">Pla85_3_4</strain>
    </source>
</reference>
<feature type="compositionally biased region" description="Basic and acidic residues" evidence="1">
    <location>
        <begin position="705"/>
        <end position="721"/>
    </location>
</feature>
<dbReference type="AlphaFoldDB" id="A0A518E300"/>
<feature type="compositionally biased region" description="Low complexity" evidence="1">
    <location>
        <begin position="288"/>
        <end position="304"/>
    </location>
</feature>
<protein>
    <recommendedName>
        <fullName evidence="3">Putative zinc-finger domain-containing protein</fullName>
    </recommendedName>
</protein>
<feature type="transmembrane region" description="Helical" evidence="2">
    <location>
        <begin position="131"/>
        <end position="149"/>
    </location>
</feature>
<feature type="compositionally biased region" description="Polar residues" evidence="1">
    <location>
        <begin position="687"/>
        <end position="696"/>
    </location>
</feature>
<keyword evidence="2" id="KW-1133">Transmembrane helix</keyword>
<feature type="compositionally biased region" description="Low complexity" evidence="1">
    <location>
        <begin position="674"/>
        <end position="686"/>
    </location>
</feature>
<accession>A0A518E300</accession>
<evidence type="ECO:0000313" key="5">
    <source>
        <dbReference type="Proteomes" id="UP000317648"/>
    </source>
</evidence>
<dbReference type="InterPro" id="IPR027383">
    <property type="entry name" value="Znf_put"/>
</dbReference>
<feature type="region of interest" description="Disordered" evidence="1">
    <location>
        <begin position="485"/>
        <end position="575"/>
    </location>
</feature>
<dbReference type="Gene3D" id="1.10.10.1320">
    <property type="entry name" value="Anti-sigma factor, zinc-finger domain"/>
    <property type="match status" value="1"/>
</dbReference>
<feature type="compositionally biased region" description="Low complexity" evidence="1">
    <location>
        <begin position="507"/>
        <end position="524"/>
    </location>
</feature>
<keyword evidence="5" id="KW-1185">Reference proteome</keyword>
<keyword evidence="2" id="KW-0812">Transmembrane</keyword>
<organism evidence="4 5">
    <name type="scientific">Lignipirellula cremea</name>
    <dbReference type="NCBI Taxonomy" id="2528010"/>
    <lineage>
        <taxon>Bacteria</taxon>
        <taxon>Pseudomonadati</taxon>
        <taxon>Planctomycetota</taxon>
        <taxon>Planctomycetia</taxon>
        <taxon>Pirellulales</taxon>
        <taxon>Pirellulaceae</taxon>
        <taxon>Lignipirellula</taxon>
    </lineage>
</organism>
<proteinExistence type="predicted"/>
<evidence type="ECO:0000256" key="1">
    <source>
        <dbReference type="SAM" id="MobiDB-lite"/>
    </source>
</evidence>
<evidence type="ECO:0000256" key="2">
    <source>
        <dbReference type="SAM" id="Phobius"/>
    </source>
</evidence>
<dbReference type="Proteomes" id="UP000317648">
    <property type="component" value="Chromosome"/>
</dbReference>
<evidence type="ECO:0000259" key="3">
    <source>
        <dbReference type="Pfam" id="PF13490"/>
    </source>
</evidence>
<feature type="domain" description="Putative zinc-finger" evidence="3">
    <location>
        <begin position="8"/>
        <end position="31"/>
    </location>
</feature>
<feature type="compositionally biased region" description="Low complexity" evidence="1">
    <location>
        <begin position="722"/>
        <end position="735"/>
    </location>
</feature>
<dbReference type="Pfam" id="PF13490">
    <property type="entry name" value="zf-HC2"/>
    <property type="match status" value="1"/>
</dbReference>
<keyword evidence="2" id="KW-0472">Membrane</keyword>
<feature type="region of interest" description="Disordered" evidence="1">
    <location>
        <begin position="78"/>
        <end position="117"/>
    </location>
</feature>
<dbReference type="OrthoDB" id="268061at2"/>
<dbReference type="RefSeq" id="WP_145057736.1">
    <property type="nucleotide sequence ID" value="NZ_CP036433.1"/>
</dbReference>
<gene>
    <name evidence="4" type="ORF">Pla8534_63290</name>
</gene>
<feature type="region of interest" description="Disordered" evidence="1">
    <location>
        <begin position="587"/>
        <end position="761"/>
    </location>
</feature>
<feature type="compositionally biased region" description="Low complexity" evidence="1">
    <location>
        <begin position="587"/>
        <end position="598"/>
    </location>
</feature>